<evidence type="ECO:0000259" key="3">
    <source>
        <dbReference type="PROSITE" id="PS50119"/>
    </source>
</evidence>
<evidence type="ECO:0000256" key="2">
    <source>
        <dbReference type="SAM" id="MobiDB-lite"/>
    </source>
</evidence>
<dbReference type="Proteomes" id="UP000467700">
    <property type="component" value="Unassembled WGS sequence"/>
</dbReference>
<keyword evidence="1" id="KW-0863">Zinc-finger</keyword>
<keyword evidence="5" id="KW-1185">Reference proteome</keyword>
<proteinExistence type="predicted"/>
<dbReference type="InterPro" id="IPR018553">
    <property type="entry name" value="E2_Ub-conjug_enz"/>
</dbReference>
<feature type="domain" description="B box-type" evidence="3">
    <location>
        <begin position="122"/>
        <end position="163"/>
    </location>
</feature>
<dbReference type="Pfam" id="PF09418">
    <property type="entry name" value="DUF2009"/>
    <property type="match status" value="1"/>
</dbReference>
<dbReference type="PROSITE" id="PS50119">
    <property type="entry name" value="ZF_BBOX"/>
    <property type="match status" value="1"/>
</dbReference>
<dbReference type="Pfam" id="PF22586">
    <property type="entry name" value="ANCHR-like_BBOX"/>
    <property type="match status" value="1"/>
</dbReference>
<dbReference type="CDD" id="cd20208">
    <property type="entry name" value="Bbox1_DUF2009"/>
    <property type="match status" value="1"/>
</dbReference>
<feature type="region of interest" description="Disordered" evidence="2">
    <location>
        <begin position="156"/>
        <end position="209"/>
    </location>
</feature>
<comment type="caution">
    <text evidence="4">The sequence shown here is derived from an EMBL/GenBank/DDBJ whole genome shotgun (WGS) entry which is preliminary data.</text>
</comment>
<keyword evidence="1" id="KW-0862">Zinc</keyword>
<evidence type="ECO:0000256" key="1">
    <source>
        <dbReference type="PROSITE-ProRule" id="PRU00024"/>
    </source>
</evidence>
<feature type="compositionally biased region" description="Basic residues" evidence="2">
    <location>
        <begin position="156"/>
        <end position="170"/>
    </location>
</feature>
<dbReference type="EMBL" id="CACVBS010000028">
    <property type="protein sequence ID" value="CAA7260136.1"/>
    <property type="molecule type" value="Genomic_DNA"/>
</dbReference>
<dbReference type="Gene3D" id="4.10.640.40">
    <property type="entry name" value="Cytoplasmic polyadenylation element-binding protein, ZZ domain"/>
    <property type="match status" value="1"/>
</dbReference>
<dbReference type="AlphaFoldDB" id="A0A8S0W7F6"/>
<dbReference type="InterPro" id="IPR057668">
    <property type="entry name" value="E2_Ub-conjug_enz_C"/>
</dbReference>
<protein>
    <recommendedName>
        <fullName evidence="3">B box-type domain-containing protein</fullName>
    </recommendedName>
</protein>
<reference evidence="4 5" key="1">
    <citation type="submission" date="2020-01" db="EMBL/GenBank/DDBJ databases">
        <authorList>
            <person name="Gupta K D."/>
        </authorList>
    </citation>
    <scope>NUCLEOTIDE SEQUENCE [LARGE SCALE GENOMIC DNA]</scope>
</reference>
<accession>A0A8S0W7F6</accession>
<name>A0A8S0W7F6_CYCAE</name>
<keyword evidence="1" id="KW-0479">Metal-binding</keyword>
<dbReference type="PANTHER" id="PTHR31560">
    <property type="entry name" value="UPF0652 PROTEIN C16A11.03C-RELATED"/>
    <property type="match status" value="1"/>
</dbReference>
<dbReference type="InterPro" id="IPR000315">
    <property type="entry name" value="Znf_B-box"/>
</dbReference>
<dbReference type="GO" id="GO:0008270">
    <property type="term" value="F:zinc ion binding"/>
    <property type="evidence" value="ECO:0007669"/>
    <property type="project" value="UniProtKB-KW"/>
</dbReference>
<evidence type="ECO:0000313" key="5">
    <source>
        <dbReference type="Proteomes" id="UP000467700"/>
    </source>
</evidence>
<dbReference type="OrthoDB" id="406045at2759"/>
<organism evidence="4 5">
    <name type="scientific">Cyclocybe aegerita</name>
    <name type="common">Black poplar mushroom</name>
    <name type="synonym">Agrocybe aegerita</name>
    <dbReference type="NCBI Taxonomy" id="1973307"/>
    <lineage>
        <taxon>Eukaryota</taxon>
        <taxon>Fungi</taxon>
        <taxon>Dikarya</taxon>
        <taxon>Basidiomycota</taxon>
        <taxon>Agaricomycotina</taxon>
        <taxon>Agaricomycetes</taxon>
        <taxon>Agaricomycetidae</taxon>
        <taxon>Agaricales</taxon>
        <taxon>Agaricineae</taxon>
        <taxon>Bolbitiaceae</taxon>
        <taxon>Cyclocybe</taxon>
    </lineage>
</organism>
<dbReference type="InterPro" id="IPR038446">
    <property type="entry name" value="CEBP_ZZ_sf"/>
</dbReference>
<feature type="compositionally biased region" description="Basic and acidic residues" evidence="2">
    <location>
        <begin position="200"/>
        <end position="209"/>
    </location>
</feature>
<sequence>MYIEYFMLEDIHNMLFCTQPSVQLYCKVDNSVPVAEIKLRASSTTPTTLSSGVLGMSSAPTPPGLESSNAVASSELANGAFSLENILGENHDAIEHAGNETSVPATGWDEEDAEKPLLEGYCVECEDQPAEALCETCADPYCEVCFAAQHRKGSRKQHKYRPLAHKKNKSAKPSGQDSVVNGGVTNDAGEPMTVDGPDNEDSHNEDWERVVPGPSPETTSAHPAIGARVGEWFADRSKFIPLRLTLPERKYLRLLEAALTVSEYTDKIDTLGFGLSKTKRIVHQIRELCAIMSGLLLSADYKAGQELFTDRDFKANAEFYQTVFELGRRHKIMNPDKMRTTYGKLIYLLQDSQMPAVMDLLNFSCVKPIKTVYSVLEEHDALDLLRDDLITVATKEIYSEDRLRRDVQKDIKSKERAIETLSARYSRNGLSQENVRQCLYSIGDNHAFLRANRDPCDKMIAYLKEYFHPTQAKDPHSSLAIRSGKGGARLSHDHSKQYSYVLQSLTLWREILHDMFHLWSLAEQDLLSEDVPYRLRDTGQGLNRVQAAPKTSRMMHSILHKAQKSVGAWIGSSVIHMGDHNVPNALLFIDKYTQIYRILLPICNTLSQIDTIATKPALRSYIDDEFGSVENCVKEILGDFFRHGFDGSGADNFFDAGSCIDGRLTSAWNWCSSLEKKKYFPVFLLAGFVGFDGEW</sequence>
<gene>
    <name evidence="4" type="ORF">AAE3_LOCUS2391</name>
</gene>
<evidence type="ECO:0000313" key="4">
    <source>
        <dbReference type="EMBL" id="CAA7260136.1"/>
    </source>
</evidence>
<dbReference type="PANTHER" id="PTHR31560:SF0">
    <property type="entry name" value="UPF0652 PROTEIN C22H10.08"/>
    <property type="match status" value="1"/>
</dbReference>